<dbReference type="OrthoDB" id="2973320at2759"/>
<dbReference type="GO" id="GO:0006952">
    <property type="term" value="P:defense response"/>
    <property type="evidence" value="ECO:0007669"/>
    <property type="project" value="UniProtKB-KW"/>
</dbReference>
<dbReference type="PANTHER" id="PTHR36766:SF51">
    <property type="entry name" value="DISEASE RESISTANCE RPP13-LIKE PROTEIN 1"/>
    <property type="match status" value="1"/>
</dbReference>
<dbReference type="PRINTS" id="PR00364">
    <property type="entry name" value="DISEASERSIST"/>
</dbReference>
<reference evidence="11 12" key="2">
    <citation type="journal article" date="2019" name="Plant Biotechnol. J.">
        <title>The red bayberry genome and genetic basis of sex determination.</title>
        <authorList>
            <person name="Jia H.M."/>
            <person name="Jia H.J."/>
            <person name="Cai Q.L."/>
            <person name="Wang Y."/>
            <person name="Zhao H.B."/>
            <person name="Yang W.F."/>
            <person name="Wang G.Y."/>
            <person name="Li Y.H."/>
            <person name="Zhan D.L."/>
            <person name="Shen Y.T."/>
            <person name="Niu Q.F."/>
            <person name="Chang L."/>
            <person name="Qiu J."/>
            <person name="Zhao L."/>
            <person name="Xie H.B."/>
            <person name="Fu W.Y."/>
            <person name="Jin J."/>
            <person name="Li X.W."/>
            <person name="Jiao Y."/>
            <person name="Zhou C.C."/>
            <person name="Tu T."/>
            <person name="Chai C.Y."/>
            <person name="Gao J.L."/>
            <person name="Fan L.J."/>
            <person name="van de Weg E."/>
            <person name="Wang J.Y."/>
            <person name="Gao Z.S."/>
        </authorList>
    </citation>
    <scope>NUCLEOTIDE SEQUENCE [LARGE SCALE GENOMIC DNA]</scope>
    <source>
        <tissue evidence="11">Leaves</tissue>
    </source>
</reference>
<dbReference type="Pfam" id="PF00560">
    <property type="entry name" value="LRR_1"/>
    <property type="match status" value="1"/>
</dbReference>
<dbReference type="PANTHER" id="PTHR36766">
    <property type="entry name" value="PLANT BROAD-SPECTRUM MILDEW RESISTANCE PROTEIN RPW8"/>
    <property type="match status" value="1"/>
</dbReference>
<name>A0A6A1W3H7_9ROSI</name>
<dbReference type="InterPro" id="IPR056789">
    <property type="entry name" value="LRR_R13L1-DRL21"/>
</dbReference>
<keyword evidence="2" id="KW-0677">Repeat</keyword>
<dbReference type="Gene3D" id="1.10.10.10">
    <property type="entry name" value="Winged helix-like DNA-binding domain superfamily/Winged helix DNA-binding domain"/>
    <property type="match status" value="1"/>
</dbReference>
<dbReference type="Pfam" id="PF00931">
    <property type="entry name" value="NB-ARC"/>
    <property type="match status" value="1"/>
</dbReference>
<feature type="domain" description="R13L1/DRL21-like LRR repeat region" evidence="9">
    <location>
        <begin position="700"/>
        <end position="827"/>
    </location>
</feature>
<dbReference type="Pfam" id="PF25019">
    <property type="entry name" value="LRR_R13L1-DRL21"/>
    <property type="match status" value="1"/>
</dbReference>
<dbReference type="InterPro" id="IPR001611">
    <property type="entry name" value="Leu-rich_rpt"/>
</dbReference>
<dbReference type="InterPro" id="IPR058922">
    <property type="entry name" value="WHD_DRP"/>
</dbReference>
<evidence type="ECO:0000259" key="6">
    <source>
        <dbReference type="Pfam" id="PF00931"/>
    </source>
</evidence>
<feature type="domain" description="Disease resistance protein winged helix" evidence="8">
    <location>
        <begin position="439"/>
        <end position="506"/>
    </location>
</feature>
<sequence length="1416" mass="159758">MSAAKPGMDVGEIFLTAFLQVLFDRLASREFLSLVFREGIRKKLEKWRQTFSAIQLVLHDAEEKQITEIAVKIWLDDLRDLAYDLEDLLDDFAIEVLQRKFKAENQASTSTVRNLIPAPLSGFSLHAMKYDFRMDSKINSITGRLKQICERKDRFGLKDGGLCRRTWRRPSSTCMPYGPAIGRDRDREKILELLLRKEPTDVNFNVVSIAGMAGVGKTTLARLVFNDDSVEHFDLKAWVSVSDDFDVSRITKAILESITSHPCNLKELNDVQVKLAYELEGKKFLFVLDDLWNEDYGLWEALQPPFRAGALGSKIIVTTRNTNVGKMMGAAESHNLEFISEEDCWEIFKQHALMNGSSDTSEDLGIIRQKIVERCSGLPLTARTLGAILRGKGLDECEDILSSNMWSSPGKETDILPVLRLSYHHLPHHLQRCFAYCSVFPKDYEFEEKQLVLLWMAEGLIHQGERSRSMEDLGAEYFSDLVSRSLFQESSSDKSKFVMHDLTSDLSRWVAGTSYFSLGSNLEHEEQWKISRKVRHLSYVVSRYDGKEKFETISDFEHLRTFLPLMPRHLGYCYMSYYIIFHLLPKLRSLRVLSLSGYRITDIPSSIGDLKHLRYLDLSCTHLRSLPDSICSLYNLQTLLLNDCPFLKSLPAEFGYLINLRHLNISGTKLLEGMPSGIGRLSSLQTMSDFVVGKGSFSGIGELGPLLHLQGTLCISKLENVLEAQDARDANLTNKQGLLELAMEWSSGFAEAQDGQLQLEVLKMLKPNVKLTRLTIRCYGGDEFPTWVGDPSFSNIVLLRIEDCVNCTFLPPVGQLPFLKDLLIKGMTRVESIGTEFYSGNSSRPFQSMETLRFENMPTWEDWIPPRGDQFASLRELSIIRCPQLVGQLPNHLPKVRKVVIQGCGNLMVSVLNCPRLSTLVVEGCKIMDCGNPVDFGSPSSIVLSKISEFSFETARLIRGLSKVQYLKIVGCHELTTLWEKIPLGLQNFRFLRELYIEDCPTLVSFPQSGFASMLKVIRIQNCNRLKSLLPRGIMLSSNDTCLEQLFVARCDAMQCFATGQLPLTLKQLEVSHCKNLQCLLDEGEGPSGMPHEDNCSRTTLLQHLDIKSCPSLKSLSSSGELPNTLTHLLIRECSDLVRISSSGNLPAALKHLEIHSSPMLELIAEGLHHNTSLECVKIFNCRSLKSLPQGLHKLGQLRQIQIYRCPNISSFPEEGLPTDLRVLRLYNCKNLMALPNCMNSLTSLRELEIRCCPEIQSFSDGGLPTNLKTLVLEDPKFYKPMFEFGLQRLTSLVKLSIQGGYPDLVSFPVDKKNGTMLLPTSLSILSIGHFPNLESLSSKGFESLTSLNQLKLSTCPKIISLPKEGLPPSLMQLDINGCPLLSERCKKDRQELWSKIAHIPCVVVDNRFMHDTEHN</sequence>
<dbReference type="GO" id="GO:0005524">
    <property type="term" value="F:ATP binding"/>
    <property type="evidence" value="ECO:0007669"/>
    <property type="project" value="UniProtKB-KW"/>
</dbReference>
<dbReference type="PROSITE" id="PS51450">
    <property type="entry name" value="LRR"/>
    <property type="match status" value="1"/>
</dbReference>
<keyword evidence="1" id="KW-0433">Leucine-rich repeat</keyword>
<gene>
    <name evidence="11" type="ORF">CJ030_MR3G018227</name>
    <name evidence="10" type="ORF">CJ030_MR3G018260</name>
</gene>
<dbReference type="SUPFAM" id="SSF52058">
    <property type="entry name" value="L domain-like"/>
    <property type="match status" value="3"/>
</dbReference>
<evidence type="ECO:0000313" key="11">
    <source>
        <dbReference type="EMBL" id="KAB1218896.1"/>
    </source>
</evidence>
<dbReference type="FunFam" id="3.40.50.300:FF:001091">
    <property type="entry name" value="Probable disease resistance protein At1g61300"/>
    <property type="match status" value="1"/>
</dbReference>
<dbReference type="InterPro" id="IPR003591">
    <property type="entry name" value="Leu-rich_rpt_typical-subtyp"/>
</dbReference>
<dbReference type="InterPro" id="IPR041118">
    <property type="entry name" value="Rx_N"/>
</dbReference>
<dbReference type="Pfam" id="PF13855">
    <property type="entry name" value="LRR_8"/>
    <property type="match status" value="1"/>
</dbReference>
<dbReference type="Gene3D" id="3.80.10.10">
    <property type="entry name" value="Ribonuclease Inhibitor"/>
    <property type="match status" value="5"/>
</dbReference>
<dbReference type="FunFam" id="1.10.10.10:FF:000322">
    <property type="entry name" value="Probable disease resistance protein At1g63360"/>
    <property type="match status" value="1"/>
</dbReference>
<feature type="domain" description="NB-ARC" evidence="6">
    <location>
        <begin position="186"/>
        <end position="355"/>
    </location>
</feature>
<evidence type="ECO:0000256" key="2">
    <source>
        <dbReference type="ARBA" id="ARBA00022737"/>
    </source>
</evidence>
<dbReference type="Pfam" id="PF23559">
    <property type="entry name" value="WHD_DRP"/>
    <property type="match status" value="1"/>
</dbReference>
<dbReference type="InterPro" id="IPR002182">
    <property type="entry name" value="NB-ARC"/>
</dbReference>
<dbReference type="EMBL" id="RXIC02000021">
    <property type="protein sequence ID" value="KAB1218863.1"/>
    <property type="molecule type" value="Genomic_DNA"/>
</dbReference>
<reference evidence="11" key="3">
    <citation type="submission" date="2019-09" db="EMBL/GenBank/DDBJ databases">
        <authorList>
            <person name="Gao Z."/>
        </authorList>
    </citation>
    <scope>NUCLEOTIDE SEQUENCE</scope>
    <source>
        <tissue evidence="11">Leaves</tissue>
    </source>
</reference>
<reference evidence="11" key="1">
    <citation type="submission" date="2018-07" db="EMBL/GenBank/DDBJ databases">
        <authorList>
            <person name="Gao Z.-S."/>
            <person name="Jia H.-M."/>
            <person name="Jia H.-J."/>
            <person name="Cai Q.-L."/>
            <person name="Wang Y."/>
            <person name="Zhao H.-B."/>
        </authorList>
    </citation>
    <scope>NUCLEOTIDE SEQUENCE</scope>
    <source>
        <tissue evidence="11">Leaves</tissue>
    </source>
</reference>
<protein>
    <submittedName>
        <fullName evidence="11">Putative disease resistance RPP13-like protein 1</fullName>
    </submittedName>
</protein>
<dbReference type="Pfam" id="PF18052">
    <property type="entry name" value="Rx_N"/>
    <property type="match status" value="1"/>
</dbReference>
<dbReference type="Gene3D" id="1.10.8.430">
    <property type="entry name" value="Helical domain of apoptotic protease-activating factors"/>
    <property type="match status" value="1"/>
</dbReference>
<keyword evidence="4" id="KW-0611">Plant defense</keyword>
<proteinExistence type="predicted"/>
<keyword evidence="5" id="KW-0067">ATP-binding</keyword>
<evidence type="ECO:0000313" key="12">
    <source>
        <dbReference type="Proteomes" id="UP000516437"/>
    </source>
</evidence>
<dbReference type="GO" id="GO:0051707">
    <property type="term" value="P:response to other organism"/>
    <property type="evidence" value="ECO:0007669"/>
    <property type="project" value="UniProtKB-ARBA"/>
</dbReference>
<dbReference type="InterPro" id="IPR032675">
    <property type="entry name" value="LRR_dom_sf"/>
</dbReference>
<dbReference type="GO" id="GO:0043531">
    <property type="term" value="F:ADP binding"/>
    <property type="evidence" value="ECO:0007669"/>
    <property type="project" value="InterPro"/>
</dbReference>
<feature type="domain" description="Disease resistance N-terminal" evidence="7">
    <location>
        <begin position="14"/>
        <end position="106"/>
    </location>
</feature>
<dbReference type="Gene3D" id="1.20.5.4130">
    <property type="match status" value="1"/>
</dbReference>
<organism evidence="11 12">
    <name type="scientific">Morella rubra</name>
    <name type="common">Chinese bayberry</name>
    <dbReference type="NCBI Taxonomy" id="262757"/>
    <lineage>
        <taxon>Eukaryota</taxon>
        <taxon>Viridiplantae</taxon>
        <taxon>Streptophyta</taxon>
        <taxon>Embryophyta</taxon>
        <taxon>Tracheophyta</taxon>
        <taxon>Spermatophyta</taxon>
        <taxon>Magnoliopsida</taxon>
        <taxon>eudicotyledons</taxon>
        <taxon>Gunneridae</taxon>
        <taxon>Pentapetalae</taxon>
        <taxon>rosids</taxon>
        <taxon>fabids</taxon>
        <taxon>Fagales</taxon>
        <taxon>Myricaceae</taxon>
        <taxon>Morella</taxon>
    </lineage>
</organism>
<dbReference type="Proteomes" id="UP000516437">
    <property type="component" value="Chromosome 3"/>
</dbReference>
<evidence type="ECO:0000259" key="9">
    <source>
        <dbReference type="Pfam" id="PF25019"/>
    </source>
</evidence>
<comment type="caution">
    <text evidence="11">The sequence shown here is derived from an EMBL/GenBank/DDBJ whole genome shotgun (WGS) entry which is preliminary data.</text>
</comment>
<evidence type="ECO:0000259" key="7">
    <source>
        <dbReference type="Pfam" id="PF18052"/>
    </source>
</evidence>
<keyword evidence="12" id="KW-1185">Reference proteome</keyword>
<keyword evidence="3" id="KW-0547">Nucleotide-binding</keyword>
<accession>A0A6A1W3H7</accession>
<dbReference type="InterPro" id="IPR036388">
    <property type="entry name" value="WH-like_DNA-bd_sf"/>
</dbReference>
<dbReference type="InterPro" id="IPR042197">
    <property type="entry name" value="Apaf_helical"/>
</dbReference>
<evidence type="ECO:0000256" key="3">
    <source>
        <dbReference type="ARBA" id="ARBA00022741"/>
    </source>
</evidence>
<evidence type="ECO:0000313" key="10">
    <source>
        <dbReference type="EMBL" id="KAB1218863.1"/>
    </source>
</evidence>
<dbReference type="Gene3D" id="3.40.50.300">
    <property type="entry name" value="P-loop containing nucleotide triphosphate hydrolases"/>
    <property type="match status" value="1"/>
</dbReference>
<evidence type="ECO:0000259" key="8">
    <source>
        <dbReference type="Pfam" id="PF23559"/>
    </source>
</evidence>
<dbReference type="SUPFAM" id="SSF52540">
    <property type="entry name" value="P-loop containing nucleoside triphosphate hydrolases"/>
    <property type="match status" value="1"/>
</dbReference>
<dbReference type="SMART" id="SM00369">
    <property type="entry name" value="LRR_TYP"/>
    <property type="match status" value="3"/>
</dbReference>
<evidence type="ECO:0000256" key="1">
    <source>
        <dbReference type="ARBA" id="ARBA00022614"/>
    </source>
</evidence>
<dbReference type="InterPro" id="IPR027417">
    <property type="entry name" value="P-loop_NTPase"/>
</dbReference>
<evidence type="ECO:0000256" key="4">
    <source>
        <dbReference type="ARBA" id="ARBA00022821"/>
    </source>
</evidence>
<evidence type="ECO:0000256" key="5">
    <source>
        <dbReference type="ARBA" id="ARBA00022840"/>
    </source>
</evidence>
<dbReference type="EMBL" id="RXIC02000021">
    <property type="protein sequence ID" value="KAB1218896.1"/>
    <property type="molecule type" value="Genomic_DNA"/>
</dbReference>